<evidence type="ECO:0000313" key="1">
    <source>
        <dbReference type="EMBL" id="RJO75862.1"/>
    </source>
</evidence>
<accession>A0A3A4K931</accession>
<name>A0A3A4K931_9NOCA</name>
<sequence length="234" mass="25960">MYWSTMQTLHKNAQDLIGVGQNELSGWRGMGAESANQAIDAVYKEISVAQYGYEVGYKTLETYLIQLKLAKNMHKEARPDLEKAAQLVSGLKSYSSLREAIDQKDYMPAVNATKKGYEALIQAEKTAVEAAEAARDTFNSSTHNSRAHWAKGSRMDALTVATMAYTDPNLLSDAELEKASINYDKLTDERRKQFEESVANAKSPKDAAKLWKKLSNDEVEGDGKVAVNDWLVIG</sequence>
<dbReference type="EMBL" id="QZFU01000017">
    <property type="protein sequence ID" value="RJO75862.1"/>
    <property type="molecule type" value="Genomic_DNA"/>
</dbReference>
<comment type="caution">
    <text evidence="1">The sequence shown here is derived from an EMBL/GenBank/DDBJ whole genome shotgun (WGS) entry which is preliminary data.</text>
</comment>
<evidence type="ECO:0000313" key="2">
    <source>
        <dbReference type="Proteomes" id="UP000266677"/>
    </source>
</evidence>
<proteinExistence type="predicted"/>
<dbReference type="AlphaFoldDB" id="A0A3A4K931"/>
<reference evidence="1 2" key="1">
    <citation type="submission" date="2018-09" db="EMBL/GenBank/DDBJ databases">
        <title>YIM PH21274 draft genome.</title>
        <authorList>
            <person name="Miao C."/>
        </authorList>
    </citation>
    <scope>NUCLEOTIDE SEQUENCE [LARGE SCALE GENOMIC DNA]</scope>
    <source>
        <strain evidence="1 2">YIM PH 21724</strain>
    </source>
</reference>
<dbReference type="Proteomes" id="UP000266677">
    <property type="component" value="Unassembled WGS sequence"/>
</dbReference>
<organism evidence="1 2">
    <name type="scientific">Nocardia panacis</name>
    <dbReference type="NCBI Taxonomy" id="2340916"/>
    <lineage>
        <taxon>Bacteria</taxon>
        <taxon>Bacillati</taxon>
        <taxon>Actinomycetota</taxon>
        <taxon>Actinomycetes</taxon>
        <taxon>Mycobacteriales</taxon>
        <taxon>Nocardiaceae</taxon>
        <taxon>Nocardia</taxon>
    </lineage>
</organism>
<protein>
    <submittedName>
        <fullName evidence="1">Uncharacterized protein</fullName>
    </submittedName>
</protein>
<gene>
    <name evidence="1" type="ORF">D5S18_13915</name>
</gene>
<keyword evidence="2" id="KW-1185">Reference proteome</keyword>